<feature type="transmembrane region" description="Helical" evidence="6">
    <location>
        <begin position="373"/>
        <end position="391"/>
    </location>
</feature>
<dbReference type="SUPFAM" id="SSF103473">
    <property type="entry name" value="MFS general substrate transporter"/>
    <property type="match status" value="1"/>
</dbReference>
<keyword evidence="2" id="KW-1003">Cell membrane</keyword>
<feature type="transmembrane region" description="Helical" evidence="6">
    <location>
        <begin position="254"/>
        <end position="278"/>
    </location>
</feature>
<evidence type="ECO:0000313" key="7">
    <source>
        <dbReference type="EMBL" id="UOR11019.1"/>
    </source>
</evidence>
<evidence type="ECO:0000256" key="2">
    <source>
        <dbReference type="ARBA" id="ARBA00022475"/>
    </source>
</evidence>
<evidence type="ECO:0000313" key="8">
    <source>
        <dbReference type="Proteomes" id="UP000830326"/>
    </source>
</evidence>
<evidence type="ECO:0000256" key="1">
    <source>
        <dbReference type="ARBA" id="ARBA00004651"/>
    </source>
</evidence>
<keyword evidence="5 6" id="KW-0472">Membrane</keyword>
<proteinExistence type="predicted"/>
<feature type="transmembrane region" description="Helical" evidence="6">
    <location>
        <begin position="98"/>
        <end position="117"/>
    </location>
</feature>
<organism evidence="7 8">
    <name type="scientific">Halobacillus amylolyticus</name>
    <dbReference type="NCBI Taxonomy" id="2932259"/>
    <lineage>
        <taxon>Bacteria</taxon>
        <taxon>Bacillati</taxon>
        <taxon>Bacillota</taxon>
        <taxon>Bacilli</taxon>
        <taxon>Bacillales</taxon>
        <taxon>Bacillaceae</taxon>
        <taxon>Halobacillus</taxon>
    </lineage>
</organism>
<dbReference type="InterPro" id="IPR022324">
    <property type="entry name" value="Bacilysin_exporter_BacE_put"/>
</dbReference>
<evidence type="ECO:0000256" key="3">
    <source>
        <dbReference type="ARBA" id="ARBA00022692"/>
    </source>
</evidence>
<feature type="transmembrane region" description="Helical" evidence="6">
    <location>
        <begin position="71"/>
        <end position="92"/>
    </location>
</feature>
<dbReference type="PANTHER" id="PTHR23513">
    <property type="entry name" value="INTEGRAL MEMBRANE EFFLUX PROTEIN-RELATED"/>
    <property type="match status" value="1"/>
</dbReference>
<evidence type="ECO:0000256" key="4">
    <source>
        <dbReference type="ARBA" id="ARBA00022989"/>
    </source>
</evidence>
<dbReference type="EMBL" id="CP095075">
    <property type="protein sequence ID" value="UOR11019.1"/>
    <property type="molecule type" value="Genomic_DNA"/>
</dbReference>
<keyword evidence="4 6" id="KW-1133">Transmembrane helix</keyword>
<dbReference type="Pfam" id="PF07690">
    <property type="entry name" value="MFS_1"/>
    <property type="match status" value="1"/>
</dbReference>
<feature type="transmembrane region" description="Helical" evidence="6">
    <location>
        <begin position="38"/>
        <end position="59"/>
    </location>
</feature>
<accession>A0ABY4H832</accession>
<keyword evidence="8" id="KW-1185">Reference proteome</keyword>
<dbReference type="RefSeq" id="WP_245030581.1">
    <property type="nucleotide sequence ID" value="NZ_CP095075.1"/>
</dbReference>
<reference evidence="7" key="1">
    <citation type="submission" date="2022-04" db="EMBL/GenBank/DDBJ databases">
        <title>Halobacillus sp. isolated from saltern.</title>
        <authorList>
            <person name="Won M."/>
            <person name="Lee C.-M."/>
            <person name="Woen H.-Y."/>
            <person name="Kwon S.-W."/>
        </authorList>
    </citation>
    <scope>NUCLEOTIDE SEQUENCE</scope>
    <source>
        <strain evidence="7">SSHM10-5</strain>
    </source>
</reference>
<dbReference type="InterPro" id="IPR011701">
    <property type="entry name" value="MFS"/>
</dbReference>
<comment type="subcellular location">
    <subcellularLocation>
        <location evidence="1">Cell membrane</location>
        <topology evidence="1">Multi-pass membrane protein</topology>
    </subcellularLocation>
</comment>
<evidence type="ECO:0000256" key="6">
    <source>
        <dbReference type="SAM" id="Phobius"/>
    </source>
</evidence>
<dbReference type="CDD" id="cd06173">
    <property type="entry name" value="MFS_MefA_like"/>
    <property type="match status" value="1"/>
</dbReference>
<name>A0ABY4H832_9BACI</name>
<evidence type="ECO:0000256" key="5">
    <source>
        <dbReference type="ARBA" id="ARBA00023136"/>
    </source>
</evidence>
<feature type="transmembrane region" description="Helical" evidence="6">
    <location>
        <begin position="7"/>
        <end position="32"/>
    </location>
</feature>
<dbReference type="InterPro" id="IPR036259">
    <property type="entry name" value="MFS_trans_sf"/>
</dbReference>
<feature type="transmembrane region" description="Helical" evidence="6">
    <location>
        <begin position="219"/>
        <end position="242"/>
    </location>
</feature>
<dbReference type="Gene3D" id="1.20.1250.20">
    <property type="entry name" value="MFS general substrate transporter like domains"/>
    <property type="match status" value="1"/>
</dbReference>
<feature type="transmembrane region" description="Helical" evidence="6">
    <location>
        <begin position="344"/>
        <end position="366"/>
    </location>
</feature>
<dbReference type="PRINTS" id="PR01988">
    <property type="entry name" value="EXPORTERBACE"/>
</dbReference>
<keyword evidence="3 6" id="KW-0812">Transmembrane</keyword>
<feature type="transmembrane region" description="Helical" evidence="6">
    <location>
        <begin position="285"/>
        <end position="315"/>
    </location>
</feature>
<gene>
    <name evidence="7" type="ORF">MUO15_15635</name>
</gene>
<dbReference type="PANTHER" id="PTHR23513:SF19">
    <property type="entry name" value="MAJOR FACILITATOR SUPERFAMILY (MFS) PROFILE DOMAIN-CONTAINING PROTEIN"/>
    <property type="match status" value="1"/>
</dbReference>
<sequence length="400" mass="44185">MKTQSFRFLWIGQAVANLGDVLLIVGLISILYTLTESALYLALLPFVNTFGRFISGMISSIVLNKYRLKSLLAWSQVGKTAVLFGLSLLISFLPDPNIMVILTFVLGIAFLDGWAVPATRAMLPRLVSEQDIVKANSFVSVVSETIQFGGWALGGVLVALTSGGHVIWLTFALFISASYMMHKVVDHTPFQRKKSGNHPIAAMKEGWQMIWGSKLFRNLHVMIFFEAIANVVWIAAILYVFVTEVLHQTEAWWGYLNTLFFIGLILGGVFCSKFSLILEKKMRKFLILSSFGVSLLTFTFGLISVAWIALIFAAFHGFIEQLKTITVQTYVQKEAATDELPKLYGAQSALVSLTFGVSSLVFGFLADTFGVPYAFFIAGILLAGSAIYAFVQRGSFPEKV</sequence>
<protein>
    <submittedName>
        <fullName evidence="7">MFS transporter</fullName>
    </submittedName>
</protein>
<dbReference type="Proteomes" id="UP000830326">
    <property type="component" value="Chromosome"/>
</dbReference>